<dbReference type="AlphaFoldDB" id="A0AAV7VKC7"/>
<gene>
    <name evidence="2" type="ORF">NDU88_005900</name>
</gene>
<evidence type="ECO:0000313" key="3">
    <source>
        <dbReference type="Proteomes" id="UP001066276"/>
    </source>
</evidence>
<name>A0AAV7VKC7_PLEWA</name>
<evidence type="ECO:0000256" key="1">
    <source>
        <dbReference type="SAM" id="MobiDB-lite"/>
    </source>
</evidence>
<dbReference type="EMBL" id="JANPWB010000003">
    <property type="protein sequence ID" value="KAJ1202098.1"/>
    <property type="molecule type" value="Genomic_DNA"/>
</dbReference>
<organism evidence="2 3">
    <name type="scientific">Pleurodeles waltl</name>
    <name type="common">Iberian ribbed newt</name>
    <dbReference type="NCBI Taxonomy" id="8319"/>
    <lineage>
        <taxon>Eukaryota</taxon>
        <taxon>Metazoa</taxon>
        <taxon>Chordata</taxon>
        <taxon>Craniata</taxon>
        <taxon>Vertebrata</taxon>
        <taxon>Euteleostomi</taxon>
        <taxon>Amphibia</taxon>
        <taxon>Batrachia</taxon>
        <taxon>Caudata</taxon>
        <taxon>Salamandroidea</taxon>
        <taxon>Salamandridae</taxon>
        <taxon>Pleurodelinae</taxon>
        <taxon>Pleurodeles</taxon>
    </lineage>
</organism>
<accession>A0AAV7VKC7</accession>
<keyword evidence="3" id="KW-1185">Reference proteome</keyword>
<feature type="region of interest" description="Disordered" evidence="1">
    <location>
        <begin position="16"/>
        <end position="79"/>
    </location>
</feature>
<evidence type="ECO:0000313" key="2">
    <source>
        <dbReference type="EMBL" id="KAJ1202098.1"/>
    </source>
</evidence>
<sequence length="90" mass="9777">MADNVTRVGYGRRWRTAGRDSCASPPSGCKYPPGQRHPLGNQNMAPYPVVSGERRGKTGSPGRLQAPSSEQTARRPETTRLLKMVAAIRA</sequence>
<proteinExistence type="predicted"/>
<protein>
    <submittedName>
        <fullName evidence="2">Uncharacterized protein</fullName>
    </submittedName>
</protein>
<dbReference type="Proteomes" id="UP001066276">
    <property type="component" value="Chromosome 2_1"/>
</dbReference>
<comment type="caution">
    <text evidence="2">The sequence shown here is derived from an EMBL/GenBank/DDBJ whole genome shotgun (WGS) entry which is preliminary data.</text>
</comment>
<reference evidence="2" key="1">
    <citation type="journal article" date="2022" name="bioRxiv">
        <title>Sequencing and chromosome-scale assembly of the giantPleurodeles waltlgenome.</title>
        <authorList>
            <person name="Brown T."/>
            <person name="Elewa A."/>
            <person name="Iarovenko S."/>
            <person name="Subramanian E."/>
            <person name="Araus A.J."/>
            <person name="Petzold A."/>
            <person name="Susuki M."/>
            <person name="Suzuki K.-i.T."/>
            <person name="Hayashi T."/>
            <person name="Toyoda A."/>
            <person name="Oliveira C."/>
            <person name="Osipova E."/>
            <person name="Leigh N.D."/>
            <person name="Simon A."/>
            <person name="Yun M.H."/>
        </authorList>
    </citation>
    <scope>NUCLEOTIDE SEQUENCE</scope>
    <source>
        <strain evidence="2">20211129_DDA</strain>
        <tissue evidence="2">Liver</tissue>
    </source>
</reference>